<dbReference type="SMART" id="SM00385">
    <property type="entry name" value="CYCLIN"/>
    <property type="match status" value="1"/>
</dbReference>
<evidence type="ECO:0000256" key="7">
    <source>
        <dbReference type="RuleBase" id="RU000383"/>
    </source>
</evidence>
<evidence type="ECO:0000259" key="9">
    <source>
        <dbReference type="SMART" id="SM01332"/>
    </source>
</evidence>
<evidence type="ECO:0000259" key="8">
    <source>
        <dbReference type="SMART" id="SM00385"/>
    </source>
</evidence>
<dbReference type="InterPro" id="IPR039361">
    <property type="entry name" value="Cyclin"/>
</dbReference>
<dbReference type="GO" id="GO:0051301">
    <property type="term" value="P:cell division"/>
    <property type="evidence" value="ECO:0007669"/>
    <property type="project" value="UniProtKB-KW"/>
</dbReference>
<evidence type="ECO:0000256" key="6">
    <source>
        <dbReference type="ARBA" id="ARBA00032263"/>
    </source>
</evidence>
<dbReference type="InterPro" id="IPR013763">
    <property type="entry name" value="Cyclin-like_dom"/>
</dbReference>
<dbReference type="Gene3D" id="1.10.472.10">
    <property type="entry name" value="Cyclin-like"/>
    <property type="match status" value="2"/>
</dbReference>
<keyword evidence="5" id="KW-0131">Cell cycle</keyword>
<comment type="caution">
    <text evidence="10">The sequence shown here is derived from an EMBL/GenBank/DDBJ whole genome shotgun (WGS) entry which is preliminary data.</text>
</comment>
<evidence type="ECO:0000256" key="2">
    <source>
        <dbReference type="ARBA" id="ARBA00011177"/>
    </source>
</evidence>
<comment type="similarity">
    <text evidence="1">Belongs to the cyclin family. Cyclin D subfamily.</text>
</comment>
<comment type="subunit">
    <text evidence="2">Interacts with the CDC2 protein kinase to form a serine/threonine kinase holoenzyme complex also known as maturation promoting factor (MPF). The cyclin subunit imparts substrate specificity to the complex.</text>
</comment>
<evidence type="ECO:0000256" key="3">
    <source>
        <dbReference type="ARBA" id="ARBA00022618"/>
    </source>
</evidence>
<feature type="domain" description="Cyclin C-terminal" evidence="9">
    <location>
        <begin position="152"/>
        <end position="286"/>
    </location>
</feature>
<sequence>MEFDLENPLTSLKEYLSDEIPDLFLSESDHLPSKNFLRCLKTSADFYVSFREEAISCILQAQYSCNYDPFIPYLAVNYMDRFISRQEIPQGKPWILRLVVISCLSLAAKMKNKHFSISNFQEGETGFTFDTQTINRMELVVLDAMNWRMRSITPFSFVHFFISLFELNDPSSSQPLKDRATEIIFKAQNEIKFLEFKPSIIAASAILVASKERFPSQFPSFQRSIYSCQFVNEENLQKCFHALREMVEMEWHESVSETMSCTGTPLSVLDRHFTGSESEIITHGSAVPEIKRRKLNLHSNKW</sequence>
<accession>A0AAD6K5J3</accession>
<keyword evidence="4 7" id="KW-0195">Cyclin</keyword>
<dbReference type="InterPro" id="IPR004367">
    <property type="entry name" value="Cyclin_C-dom"/>
</dbReference>
<feature type="domain" description="Cyclin-like" evidence="8">
    <location>
        <begin position="56"/>
        <end position="143"/>
    </location>
</feature>
<evidence type="ECO:0000313" key="11">
    <source>
        <dbReference type="Proteomes" id="UP001162972"/>
    </source>
</evidence>
<reference evidence="10 11" key="1">
    <citation type="journal article" date="2023" name="Int. J. Mol. Sci.">
        <title>De Novo Assembly and Annotation of 11 Diverse Shrub Willow (Salix) Genomes Reveals Novel Gene Organization in Sex-Linked Regions.</title>
        <authorList>
            <person name="Hyden B."/>
            <person name="Feng K."/>
            <person name="Yates T.B."/>
            <person name="Jawdy S."/>
            <person name="Cereghino C."/>
            <person name="Smart L.B."/>
            <person name="Muchero W."/>
        </authorList>
    </citation>
    <scope>NUCLEOTIDE SEQUENCE [LARGE SCALE GENOMIC DNA]</scope>
    <source>
        <tissue evidence="10">Shoot tip</tissue>
    </source>
</reference>
<dbReference type="FunFam" id="1.10.472.10:FF:000040">
    <property type="entry name" value="D6-type cyclin"/>
    <property type="match status" value="1"/>
</dbReference>
<keyword evidence="3" id="KW-0132">Cell division</keyword>
<gene>
    <name evidence="10" type="ORF">OIU84_002366</name>
</gene>
<dbReference type="InterPro" id="IPR036915">
    <property type="entry name" value="Cyclin-like_sf"/>
</dbReference>
<evidence type="ECO:0000313" key="10">
    <source>
        <dbReference type="EMBL" id="KAJ6416490.1"/>
    </source>
</evidence>
<proteinExistence type="inferred from homology"/>
<evidence type="ECO:0000256" key="1">
    <source>
        <dbReference type="ARBA" id="ARBA00009065"/>
    </source>
</evidence>
<evidence type="ECO:0000256" key="4">
    <source>
        <dbReference type="ARBA" id="ARBA00023127"/>
    </source>
</evidence>
<dbReference type="CDD" id="cd20544">
    <property type="entry name" value="CYCLIN_AtCycD-like_rpt2"/>
    <property type="match status" value="1"/>
</dbReference>
<dbReference type="SMART" id="SM01332">
    <property type="entry name" value="Cyclin_C"/>
    <property type="match status" value="1"/>
</dbReference>
<dbReference type="Pfam" id="PF02984">
    <property type="entry name" value="Cyclin_C"/>
    <property type="match status" value="1"/>
</dbReference>
<protein>
    <recommendedName>
        <fullName evidence="6">B-like cyclin</fullName>
    </recommendedName>
</protein>
<name>A0AAD6K5J3_9ROSI</name>
<organism evidence="10 11">
    <name type="scientific">Salix udensis</name>
    <dbReference type="NCBI Taxonomy" id="889485"/>
    <lineage>
        <taxon>Eukaryota</taxon>
        <taxon>Viridiplantae</taxon>
        <taxon>Streptophyta</taxon>
        <taxon>Embryophyta</taxon>
        <taxon>Tracheophyta</taxon>
        <taxon>Spermatophyta</taxon>
        <taxon>Magnoliopsida</taxon>
        <taxon>eudicotyledons</taxon>
        <taxon>Gunneridae</taxon>
        <taxon>Pentapetalae</taxon>
        <taxon>rosids</taxon>
        <taxon>fabids</taxon>
        <taxon>Malpighiales</taxon>
        <taxon>Salicaceae</taxon>
        <taxon>Saliceae</taxon>
        <taxon>Salix</taxon>
    </lineage>
</organism>
<dbReference type="AlphaFoldDB" id="A0AAD6K5J3"/>
<dbReference type="FunFam" id="1.10.472.10:FF:000060">
    <property type="entry name" value="D6-type cyclin"/>
    <property type="match status" value="1"/>
</dbReference>
<keyword evidence="11" id="KW-1185">Reference proteome</keyword>
<evidence type="ECO:0000256" key="5">
    <source>
        <dbReference type="ARBA" id="ARBA00023306"/>
    </source>
</evidence>
<dbReference type="PANTHER" id="PTHR10177">
    <property type="entry name" value="CYCLINS"/>
    <property type="match status" value="1"/>
</dbReference>
<dbReference type="Proteomes" id="UP001162972">
    <property type="component" value="Chromosome 11"/>
</dbReference>
<dbReference type="InterPro" id="IPR006671">
    <property type="entry name" value="Cyclin_N"/>
</dbReference>
<dbReference type="SUPFAM" id="SSF47954">
    <property type="entry name" value="Cyclin-like"/>
    <property type="match status" value="2"/>
</dbReference>
<dbReference type="EMBL" id="JAPFFJ010000011">
    <property type="protein sequence ID" value="KAJ6416490.1"/>
    <property type="molecule type" value="Genomic_DNA"/>
</dbReference>
<dbReference type="Pfam" id="PF00134">
    <property type="entry name" value="Cyclin_N"/>
    <property type="match status" value="1"/>
</dbReference>